<feature type="domain" description="Glucose/Sorbosone dehydrogenase" evidence="2">
    <location>
        <begin position="195"/>
        <end position="494"/>
    </location>
</feature>
<gene>
    <name evidence="3" type="ORF">HCK00_21365</name>
</gene>
<feature type="region of interest" description="Disordered" evidence="1">
    <location>
        <begin position="489"/>
        <end position="510"/>
    </location>
</feature>
<dbReference type="PANTHER" id="PTHR19328:SF13">
    <property type="entry name" value="HIPL1 PROTEIN"/>
    <property type="match status" value="1"/>
</dbReference>
<feature type="region of interest" description="Disordered" evidence="1">
    <location>
        <begin position="1"/>
        <end position="36"/>
    </location>
</feature>
<protein>
    <submittedName>
        <fullName evidence="3">PQQ-dependent sugar dehydrogenase</fullName>
    </submittedName>
</protein>
<dbReference type="PANTHER" id="PTHR19328">
    <property type="entry name" value="HEDGEHOG-INTERACTING PROTEIN"/>
    <property type="match status" value="1"/>
</dbReference>
<dbReference type="Proteomes" id="UP000695264">
    <property type="component" value="Unassembled WGS sequence"/>
</dbReference>
<evidence type="ECO:0000313" key="4">
    <source>
        <dbReference type="Proteomes" id="UP000695264"/>
    </source>
</evidence>
<evidence type="ECO:0000259" key="2">
    <source>
        <dbReference type="Pfam" id="PF07995"/>
    </source>
</evidence>
<comment type="caution">
    <text evidence="3">The sequence shown here is derived from an EMBL/GenBank/DDBJ whole genome shotgun (WGS) entry which is preliminary data.</text>
</comment>
<dbReference type="InterPro" id="IPR012938">
    <property type="entry name" value="Glc/Sorbosone_DH"/>
</dbReference>
<feature type="compositionally biased region" description="Low complexity" evidence="1">
    <location>
        <begin position="14"/>
        <end position="30"/>
    </location>
</feature>
<evidence type="ECO:0000256" key="1">
    <source>
        <dbReference type="SAM" id="MobiDB-lite"/>
    </source>
</evidence>
<dbReference type="Pfam" id="PF07995">
    <property type="entry name" value="GSDH"/>
    <property type="match status" value="1"/>
</dbReference>
<organism evidence="3 4">
    <name type="scientific">Streptomyces zingiberis</name>
    <dbReference type="NCBI Taxonomy" id="2053010"/>
    <lineage>
        <taxon>Bacteria</taxon>
        <taxon>Bacillati</taxon>
        <taxon>Actinomycetota</taxon>
        <taxon>Actinomycetes</taxon>
        <taxon>Kitasatosporales</taxon>
        <taxon>Streptomycetaceae</taxon>
        <taxon>Streptomyces</taxon>
    </lineage>
</organism>
<feature type="compositionally biased region" description="Basic and acidic residues" evidence="1">
    <location>
        <begin position="491"/>
        <end position="510"/>
    </location>
</feature>
<dbReference type="InterPro" id="IPR011042">
    <property type="entry name" value="6-blade_b-propeller_TolB-like"/>
</dbReference>
<feature type="compositionally biased region" description="Basic residues" evidence="1">
    <location>
        <begin position="101"/>
        <end position="113"/>
    </location>
</feature>
<feature type="region of interest" description="Disordered" evidence="1">
    <location>
        <begin position="90"/>
        <end position="129"/>
    </location>
</feature>
<dbReference type="InterPro" id="IPR011041">
    <property type="entry name" value="Quinoprot_gluc/sorb_DH_b-prop"/>
</dbReference>
<name>A0ABX1BZC1_9ACTN</name>
<feature type="compositionally biased region" description="Low complexity" evidence="1">
    <location>
        <begin position="160"/>
        <end position="185"/>
    </location>
</feature>
<dbReference type="EMBL" id="JAATEN010000020">
    <property type="protein sequence ID" value="NJQ03016.1"/>
    <property type="molecule type" value="Genomic_DNA"/>
</dbReference>
<dbReference type="SUPFAM" id="SSF50952">
    <property type="entry name" value="Soluble quinoprotein glucose dehydrogenase"/>
    <property type="match status" value="1"/>
</dbReference>
<sequence>MAVTGAADRKRPDGAPLRRGGSARRPGGPAQFHAARGAVRCRSVPFGAVRYRSVPFRPASPPPPPGPATARPALRVRWGVSASVGKACTLGGAESSSRCRPSGRRQRRRFPPRRRPDPRRGQPVVRRRPAVTVSAALAAAALVFTAGCSSDGGGAGGAAGSASPTSEGSSTPSASPSPAPAKGSAKVTGTVATGLDTPWGLAPLSGGDLLVSSRDSGKILRVDAGSGKKTEAGTVPGVAAEGEGGLLGIAVPDDGEKMIYAYLTTASDNRIVRMLYSPDRPAGKQLGAVDTVLRGIPRGTIHNGGRIAFGPDGDLYAGTGDSGREGLSQDRDSLGGKILRMTEDGEPAKGNPDPGSVVYSWGHRNVQGLAWDAQGRLWASEFGQHTWDELNLIEKGGNYGWPEAEGRDGSGGEFTAPVEQWRTDQASPSGIAVAKGSVWMAGLRGERLWRIPLDGARPAADPQAFLEGEYGRLRTVVATDDGDLWVVTSETDGRGSPDGDDDRILRLEVS</sequence>
<accession>A0ABX1BZC1</accession>
<proteinExistence type="predicted"/>
<dbReference type="Gene3D" id="2.120.10.30">
    <property type="entry name" value="TolB, C-terminal domain"/>
    <property type="match status" value="1"/>
</dbReference>
<evidence type="ECO:0000313" key="3">
    <source>
        <dbReference type="EMBL" id="NJQ03016.1"/>
    </source>
</evidence>
<feature type="region of interest" description="Disordered" evidence="1">
    <location>
        <begin position="152"/>
        <end position="188"/>
    </location>
</feature>
<keyword evidence="4" id="KW-1185">Reference proteome</keyword>
<reference evidence="3 4" key="1">
    <citation type="submission" date="2020-03" db="EMBL/GenBank/DDBJ databases">
        <title>WGS of actinomycetes isolated from Thailand.</title>
        <authorList>
            <person name="Thawai C."/>
        </authorList>
    </citation>
    <scope>NUCLEOTIDE SEQUENCE [LARGE SCALE GENOMIC DNA]</scope>
    <source>
        <strain evidence="3 4">PLAI 1-29</strain>
    </source>
</reference>